<sequence>MIDTLLGLLADAEVDTEELSARVAGADLRARTPKALRARIADELYRTVHQGARSWSPHPRDLVDPGLQESLKHAVPHTAVRARTRLAHWSEDGSQAVVTLGGVRVAVPRDRLHPPLPATATDSDVTVTLPPCRPALSPGFLSVVGSRSPGAGNGPVLRVYLHLSTGDAAPALWGAVLRGMEADGLPYRAKILSHPGRYPRRDAMVVYVTDRFAPVVAAVSAAARTAPPGSLAEPVSPFTRRIAPGISVAWEPAASGHSARRMSFGQHRAGSCADALLDHVLRGTPLADALARAFRASGTDPALPYRNLDSPSLSL</sequence>
<name>A0A918LLB1_STRGD</name>
<dbReference type="AlphaFoldDB" id="A0A918LLB1"/>
<organism evidence="1 2">
    <name type="scientific">Streptomyces griseoviridis</name>
    <dbReference type="NCBI Taxonomy" id="45398"/>
    <lineage>
        <taxon>Bacteria</taxon>
        <taxon>Bacillati</taxon>
        <taxon>Actinomycetota</taxon>
        <taxon>Actinomycetes</taxon>
        <taxon>Kitasatosporales</taxon>
        <taxon>Streptomycetaceae</taxon>
        <taxon>Streptomyces</taxon>
    </lineage>
</organism>
<dbReference type="EMBL" id="BMSL01000035">
    <property type="protein sequence ID" value="GGS67745.1"/>
    <property type="molecule type" value="Genomic_DNA"/>
</dbReference>
<protein>
    <submittedName>
        <fullName evidence="1">Uncharacterized protein</fullName>
    </submittedName>
</protein>
<dbReference type="Proteomes" id="UP000653493">
    <property type="component" value="Unassembled WGS sequence"/>
</dbReference>
<evidence type="ECO:0000313" key="1">
    <source>
        <dbReference type="EMBL" id="GGS67745.1"/>
    </source>
</evidence>
<gene>
    <name evidence="1" type="ORF">GCM10010238_65630</name>
</gene>
<evidence type="ECO:0000313" key="2">
    <source>
        <dbReference type="Proteomes" id="UP000653493"/>
    </source>
</evidence>
<dbReference type="Pfam" id="PF17914">
    <property type="entry name" value="HopA1"/>
    <property type="match status" value="1"/>
</dbReference>
<reference evidence="1" key="2">
    <citation type="submission" date="2020-09" db="EMBL/GenBank/DDBJ databases">
        <authorList>
            <person name="Sun Q."/>
            <person name="Ohkuma M."/>
        </authorList>
    </citation>
    <scope>NUCLEOTIDE SEQUENCE</scope>
    <source>
        <strain evidence="1">JCM 4234</strain>
    </source>
</reference>
<dbReference type="InterPro" id="IPR040871">
    <property type="entry name" value="HopA1"/>
</dbReference>
<accession>A0A918LLB1</accession>
<reference evidence="1" key="1">
    <citation type="journal article" date="2014" name="Int. J. Syst. Evol. Microbiol.">
        <title>Complete genome sequence of Corynebacterium casei LMG S-19264T (=DSM 44701T), isolated from a smear-ripened cheese.</title>
        <authorList>
            <consortium name="US DOE Joint Genome Institute (JGI-PGF)"/>
            <person name="Walter F."/>
            <person name="Albersmeier A."/>
            <person name="Kalinowski J."/>
            <person name="Ruckert C."/>
        </authorList>
    </citation>
    <scope>NUCLEOTIDE SEQUENCE</scope>
    <source>
        <strain evidence="1">JCM 4234</strain>
    </source>
</reference>
<proteinExistence type="predicted"/>
<comment type="caution">
    <text evidence="1">The sequence shown here is derived from an EMBL/GenBank/DDBJ whole genome shotgun (WGS) entry which is preliminary data.</text>
</comment>
<keyword evidence="2" id="KW-1185">Reference proteome</keyword>